<dbReference type="AlphaFoldDB" id="A0A1S6HSN5"/>
<proteinExistence type="predicted"/>
<gene>
    <name evidence="1" type="ORF">Sps_03391</name>
</gene>
<reference evidence="1 2" key="1">
    <citation type="submission" date="2016-03" db="EMBL/GenBank/DDBJ databases">
        <title>Complete genome sequence of Shewanella psychrophila WP2, a deep sea bacterium isolated from west Pacific sediment.</title>
        <authorList>
            <person name="Xu G."/>
            <person name="Jian H."/>
        </authorList>
    </citation>
    <scope>NUCLEOTIDE SEQUENCE [LARGE SCALE GENOMIC DNA]</scope>
    <source>
        <strain evidence="1 2">WP2</strain>
    </source>
</reference>
<sequence length="45" mass="5327">MFIECFNLSLQHGHVFILPKEKFTFEKYLMVPLHDGQYILLPCDA</sequence>
<evidence type="ECO:0000313" key="1">
    <source>
        <dbReference type="EMBL" id="AQS38521.1"/>
    </source>
</evidence>
<name>A0A1S6HSN5_9GAMM</name>
<organism evidence="1 2">
    <name type="scientific">Shewanella psychrophila</name>
    <dbReference type="NCBI Taxonomy" id="225848"/>
    <lineage>
        <taxon>Bacteria</taxon>
        <taxon>Pseudomonadati</taxon>
        <taxon>Pseudomonadota</taxon>
        <taxon>Gammaproteobacteria</taxon>
        <taxon>Alteromonadales</taxon>
        <taxon>Shewanellaceae</taxon>
        <taxon>Shewanella</taxon>
    </lineage>
</organism>
<accession>A0A1S6HSN5</accession>
<keyword evidence="2" id="KW-1185">Reference proteome</keyword>
<evidence type="ECO:0000313" key="2">
    <source>
        <dbReference type="Proteomes" id="UP000189545"/>
    </source>
</evidence>
<dbReference type="Proteomes" id="UP000189545">
    <property type="component" value="Chromosome"/>
</dbReference>
<dbReference type="EMBL" id="CP014782">
    <property type="protein sequence ID" value="AQS38521.1"/>
    <property type="molecule type" value="Genomic_DNA"/>
</dbReference>
<dbReference type="KEGG" id="spsw:Sps_03391"/>
<protein>
    <submittedName>
        <fullName evidence="1">Uncharacterized protein</fullName>
    </submittedName>
</protein>